<feature type="compositionally biased region" description="Polar residues" evidence="1">
    <location>
        <begin position="1"/>
        <end position="25"/>
    </location>
</feature>
<dbReference type="PANTHER" id="PTHR30605">
    <property type="entry name" value="ANHYDRO-N-ACETYLMURAMIC ACID KINASE"/>
    <property type="match status" value="1"/>
</dbReference>
<dbReference type="AlphaFoldDB" id="A0A2J6QGF6"/>
<dbReference type="GO" id="GO:0009254">
    <property type="term" value="P:peptidoglycan turnover"/>
    <property type="evidence" value="ECO:0007669"/>
    <property type="project" value="InterPro"/>
</dbReference>
<keyword evidence="3" id="KW-1185">Reference proteome</keyword>
<dbReference type="GO" id="GO:0005524">
    <property type="term" value="F:ATP binding"/>
    <property type="evidence" value="ECO:0007669"/>
    <property type="project" value="InterPro"/>
</dbReference>
<gene>
    <name evidence="2" type="ORF">NA56DRAFT_619358</name>
</gene>
<dbReference type="Pfam" id="PF03702">
    <property type="entry name" value="AnmK"/>
    <property type="match status" value="1"/>
</dbReference>
<accession>A0A2J6QGF6</accession>
<evidence type="ECO:0000256" key="1">
    <source>
        <dbReference type="SAM" id="MobiDB-lite"/>
    </source>
</evidence>
<dbReference type="OrthoDB" id="5427593at2759"/>
<dbReference type="STRING" id="1745343.A0A2J6QGF6"/>
<protein>
    <submittedName>
        <fullName evidence="2">UPF0075-domain-containing protein</fullName>
    </submittedName>
</protein>
<dbReference type="CDD" id="cd24051">
    <property type="entry name" value="ASKHA_NBD_LGK"/>
    <property type="match status" value="1"/>
</dbReference>
<evidence type="ECO:0000313" key="3">
    <source>
        <dbReference type="Proteomes" id="UP000235672"/>
    </source>
</evidence>
<dbReference type="PANTHER" id="PTHR30605:SF0">
    <property type="entry name" value="ANHYDRO-N-ACETYLMURAMIC ACID KINASE"/>
    <property type="match status" value="1"/>
</dbReference>
<dbReference type="SUPFAM" id="SSF53067">
    <property type="entry name" value="Actin-like ATPase domain"/>
    <property type="match status" value="1"/>
</dbReference>
<reference evidence="2 3" key="1">
    <citation type="submission" date="2016-05" db="EMBL/GenBank/DDBJ databases">
        <title>A degradative enzymes factory behind the ericoid mycorrhizal symbiosis.</title>
        <authorList>
            <consortium name="DOE Joint Genome Institute"/>
            <person name="Martino E."/>
            <person name="Morin E."/>
            <person name="Grelet G."/>
            <person name="Kuo A."/>
            <person name="Kohler A."/>
            <person name="Daghino S."/>
            <person name="Barry K."/>
            <person name="Choi C."/>
            <person name="Cichocki N."/>
            <person name="Clum A."/>
            <person name="Copeland A."/>
            <person name="Hainaut M."/>
            <person name="Haridas S."/>
            <person name="Labutti K."/>
            <person name="Lindquist E."/>
            <person name="Lipzen A."/>
            <person name="Khouja H.-R."/>
            <person name="Murat C."/>
            <person name="Ohm R."/>
            <person name="Olson A."/>
            <person name="Spatafora J."/>
            <person name="Veneault-Fourrey C."/>
            <person name="Henrissat B."/>
            <person name="Grigoriev I."/>
            <person name="Martin F."/>
            <person name="Perotto S."/>
        </authorList>
    </citation>
    <scope>NUCLEOTIDE SEQUENCE [LARGE SCALE GENOMIC DNA]</scope>
    <source>
        <strain evidence="2 3">UAMH 7357</strain>
    </source>
</reference>
<dbReference type="InterPro" id="IPR005338">
    <property type="entry name" value="Anhydro_N_Ac-Mur_kinase"/>
</dbReference>
<dbReference type="GO" id="GO:0016773">
    <property type="term" value="F:phosphotransferase activity, alcohol group as acceptor"/>
    <property type="evidence" value="ECO:0007669"/>
    <property type="project" value="InterPro"/>
</dbReference>
<dbReference type="EMBL" id="KZ613470">
    <property type="protein sequence ID" value="PMD25330.1"/>
    <property type="molecule type" value="Genomic_DNA"/>
</dbReference>
<dbReference type="GO" id="GO:0006040">
    <property type="term" value="P:amino sugar metabolic process"/>
    <property type="evidence" value="ECO:0007669"/>
    <property type="project" value="InterPro"/>
</dbReference>
<dbReference type="Proteomes" id="UP000235672">
    <property type="component" value="Unassembled WGS sequence"/>
</dbReference>
<sequence>MPSATTHSDSNGHANGATNGSNGPPSQGLDLTVLGLNSGTSMDGIDCALCRFRQETPTSPMHFELLKYGEIPLEQTIKKRVMKMILHNSTTPEELSEVNVLLGETFANAVKQFTKENGLQITDIDALGSHGQTIWLLSMPEEGQVKSALTMAEGSILAARTGITSVTDFRISDQAAGRQGAPLIAFFDALVLHHPTKLRACQNIGGIANVCFIPPDSEGGVDECFDFDTGPGNVFIDAVVRHYTNGEQEYDRDGAMGKRGRVDQELVDEFLTHKYFKLEPPKTTGREVFRDTLAFEFIEKAEKKGLSPDDVVASITRVTAQAIVDHYKRYAPSQDIDEIFMCGGGAYNPNISAFIQENYPNAKIMMLDAAGIPGGAKEAITFAWQGMEAIIGRSIPVPTRVETRAEFVLGKVSPGKNYREVMRKGMTFGGSADHLPPVKELVNYIDGKVFDNKW</sequence>
<name>A0A2J6QGF6_9HELO</name>
<dbReference type="InterPro" id="IPR043129">
    <property type="entry name" value="ATPase_NBD"/>
</dbReference>
<proteinExistence type="predicted"/>
<organism evidence="2 3">
    <name type="scientific">Hyaloscypha hepaticicola</name>
    <dbReference type="NCBI Taxonomy" id="2082293"/>
    <lineage>
        <taxon>Eukaryota</taxon>
        <taxon>Fungi</taxon>
        <taxon>Dikarya</taxon>
        <taxon>Ascomycota</taxon>
        <taxon>Pezizomycotina</taxon>
        <taxon>Leotiomycetes</taxon>
        <taxon>Helotiales</taxon>
        <taxon>Hyaloscyphaceae</taxon>
        <taxon>Hyaloscypha</taxon>
    </lineage>
</organism>
<evidence type="ECO:0000313" key="2">
    <source>
        <dbReference type="EMBL" id="PMD25330.1"/>
    </source>
</evidence>
<feature type="region of interest" description="Disordered" evidence="1">
    <location>
        <begin position="1"/>
        <end position="31"/>
    </location>
</feature>
<dbReference type="Gene3D" id="3.30.420.40">
    <property type="match status" value="2"/>
</dbReference>